<name>A0A167JRG4_9GAMM</name>
<reference evidence="1 2" key="1">
    <citation type="submission" date="2013-07" db="EMBL/GenBank/DDBJ databases">
        <title>Comparative Genomic and Metabolomic Analysis of Twelve Strains of Pseudoalteromonas luteoviolacea.</title>
        <authorList>
            <person name="Vynne N.G."/>
            <person name="Mansson M."/>
            <person name="Gram L."/>
        </authorList>
    </citation>
    <scope>NUCLEOTIDE SEQUENCE [LARGE SCALE GENOMIC DNA]</scope>
    <source>
        <strain evidence="1 2">S4060-1</strain>
    </source>
</reference>
<comment type="caution">
    <text evidence="1">The sequence shown here is derived from an EMBL/GenBank/DDBJ whole genome shotgun (WGS) entry which is preliminary data.</text>
</comment>
<proteinExistence type="predicted"/>
<organism evidence="1 2">
    <name type="scientific">Pseudoalteromonas luteoviolacea S4060-1</name>
    <dbReference type="NCBI Taxonomy" id="1365257"/>
    <lineage>
        <taxon>Bacteria</taxon>
        <taxon>Pseudomonadati</taxon>
        <taxon>Pseudomonadota</taxon>
        <taxon>Gammaproteobacteria</taxon>
        <taxon>Alteromonadales</taxon>
        <taxon>Pseudoalteromonadaceae</taxon>
        <taxon>Pseudoalteromonas</taxon>
    </lineage>
</organism>
<evidence type="ECO:0000313" key="1">
    <source>
        <dbReference type="EMBL" id="KZN61555.1"/>
    </source>
</evidence>
<gene>
    <name evidence="1" type="ORF">N478_05665</name>
</gene>
<sequence length="207" mass="23324">MRGLGKLSPQVLLSAMELSKHKVFKGELNLNIIGIRATNTRANTFNDLICVLYQKNDEWHLKQFKATTDAGLYWRKSPMNIDGTAVLVPGQHLGLWTFGFHQGKYKALVQNKPVIVLRDNDKNAELETDEAQAELQLGYFGINCHRASAHTESKQVDKWSAGCQVFANPDDFDEFIELCVHSASSYGNTFSYTLLDQNQLKESKENA</sequence>
<evidence type="ECO:0000313" key="2">
    <source>
        <dbReference type="Proteomes" id="UP000076661"/>
    </source>
</evidence>
<accession>A0A167JRG4</accession>
<protein>
    <submittedName>
        <fullName evidence="1">Uncharacterized protein</fullName>
    </submittedName>
</protein>
<dbReference type="EMBL" id="AUXX01000045">
    <property type="protein sequence ID" value="KZN61555.1"/>
    <property type="molecule type" value="Genomic_DNA"/>
</dbReference>
<dbReference type="PATRIC" id="fig|1365257.3.peg.4450"/>
<dbReference type="Proteomes" id="UP000076661">
    <property type="component" value="Unassembled WGS sequence"/>
</dbReference>
<dbReference type="AlphaFoldDB" id="A0A167JRG4"/>
<dbReference type="RefSeq" id="WP_063382658.1">
    <property type="nucleotide sequence ID" value="NZ_AUXX01000045.1"/>
</dbReference>